<dbReference type="RefSeq" id="XP_033459725.1">
    <property type="nucleotide sequence ID" value="XM_033599679.1"/>
</dbReference>
<feature type="compositionally biased region" description="Polar residues" evidence="1">
    <location>
        <begin position="130"/>
        <end position="139"/>
    </location>
</feature>
<reference evidence="3" key="2">
    <citation type="submission" date="2020-04" db="EMBL/GenBank/DDBJ databases">
        <authorList>
            <consortium name="NCBI Genome Project"/>
        </authorList>
    </citation>
    <scope>NUCLEOTIDE SEQUENCE</scope>
    <source>
        <strain evidence="3">CBS 342.82</strain>
    </source>
</reference>
<organism evidence="3">
    <name type="scientific">Dissoconium aciculare CBS 342.82</name>
    <dbReference type="NCBI Taxonomy" id="1314786"/>
    <lineage>
        <taxon>Eukaryota</taxon>
        <taxon>Fungi</taxon>
        <taxon>Dikarya</taxon>
        <taxon>Ascomycota</taxon>
        <taxon>Pezizomycotina</taxon>
        <taxon>Dothideomycetes</taxon>
        <taxon>Dothideomycetidae</taxon>
        <taxon>Mycosphaerellales</taxon>
        <taxon>Dissoconiaceae</taxon>
        <taxon>Dissoconium</taxon>
    </lineage>
</organism>
<reference evidence="3" key="3">
    <citation type="submission" date="2025-08" db="UniProtKB">
        <authorList>
            <consortium name="RefSeq"/>
        </authorList>
    </citation>
    <scope>IDENTIFICATION</scope>
    <source>
        <strain evidence="3">CBS 342.82</strain>
    </source>
</reference>
<keyword evidence="2" id="KW-1185">Reference proteome</keyword>
<feature type="compositionally biased region" description="Polar residues" evidence="1">
    <location>
        <begin position="1"/>
        <end position="11"/>
    </location>
</feature>
<feature type="region of interest" description="Disordered" evidence="1">
    <location>
        <begin position="187"/>
        <end position="317"/>
    </location>
</feature>
<feature type="compositionally biased region" description="Polar residues" evidence="1">
    <location>
        <begin position="211"/>
        <end position="226"/>
    </location>
</feature>
<name>A0A6J3M593_9PEZI</name>
<protein>
    <recommendedName>
        <fullName evidence="4">Proteophosphoglycan 5</fullName>
    </recommendedName>
</protein>
<feature type="region of interest" description="Disordered" evidence="1">
    <location>
        <begin position="404"/>
        <end position="435"/>
    </location>
</feature>
<reference evidence="3" key="1">
    <citation type="submission" date="2020-01" db="EMBL/GenBank/DDBJ databases">
        <authorList>
            <consortium name="DOE Joint Genome Institute"/>
            <person name="Haridas S."/>
            <person name="Albert R."/>
            <person name="Binder M."/>
            <person name="Bloem J."/>
            <person name="Labutti K."/>
            <person name="Salamov A."/>
            <person name="Andreopoulos B."/>
            <person name="Baker S.E."/>
            <person name="Barry K."/>
            <person name="Bills G."/>
            <person name="Bluhm B.H."/>
            <person name="Cannon C."/>
            <person name="Castanera R."/>
            <person name="Culley D.E."/>
            <person name="Daum C."/>
            <person name="Ezra D."/>
            <person name="Gonzalez J.B."/>
            <person name="Henrissat B."/>
            <person name="Kuo A."/>
            <person name="Liang C."/>
            <person name="Lipzen A."/>
            <person name="Lutzoni F."/>
            <person name="Magnuson J."/>
            <person name="Mondo S."/>
            <person name="Nolan M."/>
            <person name="Ohm R."/>
            <person name="Pangilinan J."/>
            <person name="Park H.-J."/>
            <person name="Ramirez L."/>
            <person name="Alfaro M."/>
            <person name="Sun H."/>
            <person name="Tritt A."/>
            <person name="Yoshinaga Y."/>
            <person name="Zwiers L.-H."/>
            <person name="Turgeon B.G."/>
            <person name="Goodwin S.B."/>
            <person name="Spatafora J.W."/>
            <person name="Crous P.W."/>
            <person name="Grigoriev I.V."/>
        </authorList>
    </citation>
    <scope>NUCLEOTIDE SEQUENCE</scope>
    <source>
        <strain evidence="3">CBS 342.82</strain>
    </source>
</reference>
<feature type="compositionally biased region" description="Polar residues" evidence="1">
    <location>
        <begin position="24"/>
        <end position="44"/>
    </location>
</feature>
<dbReference type="InterPro" id="IPR028322">
    <property type="entry name" value="PNRC-like_rgn"/>
</dbReference>
<dbReference type="Proteomes" id="UP000504637">
    <property type="component" value="Unplaced"/>
</dbReference>
<sequence length="444" mass="46799">MTDSSAAQVRTPNAKKHRAPSAQHLKSASARTVAPANNGTQSDSALAYSGAASPRPARRQKQKTADVKGGASPSHKQATPGGAHSKTRPPASNGAVTVPMGAKEDLRYAGATFSASPAAASLPVPRFATRSASNVTGSPNFAREKMREPQSEVFDSSPEVVPASPAIPPSSPLDLLFKADRAEKAKSINANVGGQRGALPNGKSIFLDETANGNAGRQNTPGTHSSPRPGMSDRSLSSPGAWTPPANDDEGRQAASKSLKALLFGQPLSPTASPPPPFVMDDPRTSRTPDATPQSYHNRTPSAPFTPPSEQRNQNAYHYGNRNLSPLFKAARGDTPARPSNLNHVMGNYHERGPGNPAHSSNQFSGSSINHFPYGQGGHPNQQQGMPRQAGMNQPFMNNNFAGNHTPNGYTDWAASASPEHPRTTGGRDTSAMENDLRRILKLS</sequence>
<proteinExistence type="predicted"/>
<dbReference type="Pfam" id="PF15365">
    <property type="entry name" value="PNRC"/>
    <property type="match status" value="1"/>
</dbReference>
<gene>
    <name evidence="3" type="ORF">K489DRAFT_214050</name>
</gene>
<evidence type="ECO:0008006" key="4">
    <source>
        <dbReference type="Google" id="ProtNLM"/>
    </source>
</evidence>
<feature type="region of interest" description="Disordered" evidence="1">
    <location>
        <begin position="1"/>
        <end position="99"/>
    </location>
</feature>
<evidence type="ECO:0000256" key="1">
    <source>
        <dbReference type="SAM" id="MobiDB-lite"/>
    </source>
</evidence>
<dbReference type="AlphaFoldDB" id="A0A6J3M593"/>
<dbReference type="OrthoDB" id="2142961at2759"/>
<evidence type="ECO:0000313" key="2">
    <source>
        <dbReference type="Proteomes" id="UP000504637"/>
    </source>
</evidence>
<dbReference type="GeneID" id="54357478"/>
<evidence type="ECO:0000313" key="3">
    <source>
        <dbReference type="RefSeq" id="XP_033459725.1"/>
    </source>
</evidence>
<dbReference type="GO" id="GO:0016071">
    <property type="term" value="P:mRNA metabolic process"/>
    <property type="evidence" value="ECO:0007669"/>
    <property type="project" value="UniProtKB-ARBA"/>
</dbReference>
<feature type="compositionally biased region" description="Polar residues" evidence="1">
    <location>
        <begin position="288"/>
        <end position="316"/>
    </location>
</feature>
<feature type="region of interest" description="Disordered" evidence="1">
    <location>
        <begin position="130"/>
        <end position="172"/>
    </location>
</feature>
<accession>A0A6J3M593</accession>